<gene>
    <name evidence="6" type="ORF">FRZ67_04940</name>
</gene>
<dbReference type="InterPro" id="IPR006104">
    <property type="entry name" value="Glyco_hydro_2_N"/>
</dbReference>
<sequence length="653" mass="73907">MKKKTCLFLLIGCNIFLCTVHATIKLPNIFQSNMVLQRGMPCRVWGCADKNEAVTIETEGKSYKTKTSKDGKWMITLPQHNAGGPYTIIIKGKNTIELNNILYGDIWICGGQSNMQFHVSEVKDKETDAARDNNNNIRLFTAGLATDYVQQDTLSSGEWKTCDITSIQNFSAVAFYFGRHLQENLHVPIGLISDNLGATSVETWMSNDALKQFPQFSDYYNLYLAPKKSFKQLNASFAEMKPTWEKAIYLTNDPGLTEEWYKPSTDITTWQDIDVPGYWSNNELKDFDGSVWMRRTFDLPENYKEKTFRISLGQVDDYDIAWVNGHKVGETFGNYNWRNYDVPDSFLQPKNNVLVVRVFDAGNKGGMYNMFWDPRLAGKWKYKTGAKIDSASFKKPVVVNNYIFGTPALLYNGCIAPITNLAIKGVIWYQGESNADRAAEYRSLFPAFIKDWRTQFKQDSLPFLFVQLAGYMPEPEKPANSDWAELRDAQASALLLPNTGMATAIDIGDANDIHPKNKKDVGVRLALAALKKIYHVDTAYTSPVYDHMEIKDGNVIISFKDNPQLISKDKYGYLRGFAIAGADNIFHWAQAYIKNNTVVVFSNDVQSPKAVRYAWADNPGPLDLYTTKGLPVAPFRTDDFKLGTEGKTFEYIP</sequence>
<dbReference type="PANTHER" id="PTHR22901:SF0">
    <property type="entry name" value="SIALATE O-ACETYLESTERASE"/>
    <property type="match status" value="1"/>
</dbReference>
<evidence type="ECO:0000259" key="4">
    <source>
        <dbReference type="Pfam" id="PF02837"/>
    </source>
</evidence>
<dbReference type="InterPro" id="IPR039329">
    <property type="entry name" value="SIAE"/>
</dbReference>
<feature type="domain" description="Sialate O-acetylesterase" evidence="5">
    <location>
        <begin position="417"/>
        <end position="529"/>
    </location>
</feature>
<keyword evidence="2" id="KW-0378">Hydrolase</keyword>
<dbReference type="KEGG" id="pgin:FRZ67_04940"/>
<name>A0A5B8V599_9BACT</name>
<dbReference type="Proteomes" id="UP000321533">
    <property type="component" value="Chromosome"/>
</dbReference>
<dbReference type="Pfam" id="PF02837">
    <property type="entry name" value="Glyco_hydro_2_N"/>
    <property type="match status" value="1"/>
</dbReference>
<keyword evidence="7" id="KW-1185">Reference proteome</keyword>
<proteinExistence type="inferred from homology"/>
<feature type="chain" id="PRO_5023098952" evidence="3">
    <location>
        <begin position="23"/>
        <end position="653"/>
    </location>
</feature>
<reference evidence="6 7" key="1">
    <citation type="journal article" date="2016" name="Int. J. Syst. Evol. Microbiol.">
        <title>Panacibacter ginsenosidivorans gen. nov., sp. nov., with ginsenoside converting activity isolated from soil of a ginseng field.</title>
        <authorList>
            <person name="Siddiqi M.Z."/>
            <person name="Muhammad Shafi S."/>
            <person name="Choi K.D."/>
            <person name="Im W.T."/>
        </authorList>
    </citation>
    <scope>NUCLEOTIDE SEQUENCE [LARGE SCALE GENOMIC DNA]</scope>
    <source>
        <strain evidence="6 7">Gsoil1550</strain>
    </source>
</reference>
<dbReference type="GO" id="GO:0001681">
    <property type="term" value="F:sialate O-acetylesterase activity"/>
    <property type="evidence" value="ECO:0007669"/>
    <property type="project" value="InterPro"/>
</dbReference>
<dbReference type="OrthoDB" id="9816001at2"/>
<evidence type="ECO:0000256" key="2">
    <source>
        <dbReference type="ARBA" id="ARBA00022801"/>
    </source>
</evidence>
<dbReference type="PANTHER" id="PTHR22901">
    <property type="entry name" value="SIALATE O-ACETYLESTERASE"/>
    <property type="match status" value="1"/>
</dbReference>
<dbReference type="SUPFAM" id="SSF49785">
    <property type="entry name" value="Galactose-binding domain-like"/>
    <property type="match status" value="1"/>
</dbReference>
<dbReference type="GO" id="GO:0005975">
    <property type="term" value="P:carbohydrate metabolic process"/>
    <property type="evidence" value="ECO:0007669"/>
    <property type="project" value="InterPro"/>
</dbReference>
<evidence type="ECO:0000313" key="7">
    <source>
        <dbReference type="Proteomes" id="UP000321533"/>
    </source>
</evidence>
<organism evidence="6 7">
    <name type="scientific">Panacibacter ginsenosidivorans</name>
    <dbReference type="NCBI Taxonomy" id="1813871"/>
    <lineage>
        <taxon>Bacteria</taxon>
        <taxon>Pseudomonadati</taxon>
        <taxon>Bacteroidota</taxon>
        <taxon>Chitinophagia</taxon>
        <taxon>Chitinophagales</taxon>
        <taxon>Chitinophagaceae</taxon>
        <taxon>Panacibacter</taxon>
    </lineage>
</organism>
<dbReference type="Gene3D" id="3.40.50.1110">
    <property type="entry name" value="SGNH hydrolase"/>
    <property type="match status" value="2"/>
</dbReference>
<dbReference type="EMBL" id="CP042435">
    <property type="protein sequence ID" value="QEC66677.1"/>
    <property type="molecule type" value="Genomic_DNA"/>
</dbReference>
<evidence type="ECO:0000256" key="1">
    <source>
        <dbReference type="ARBA" id="ARBA00007401"/>
    </source>
</evidence>
<evidence type="ECO:0000256" key="3">
    <source>
        <dbReference type="SAM" id="SignalP"/>
    </source>
</evidence>
<evidence type="ECO:0000313" key="6">
    <source>
        <dbReference type="EMBL" id="QEC66677.1"/>
    </source>
</evidence>
<dbReference type="SUPFAM" id="SSF52266">
    <property type="entry name" value="SGNH hydrolase"/>
    <property type="match status" value="1"/>
</dbReference>
<dbReference type="InterPro" id="IPR008979">
    <property type="entry name" value="Galactose-bd-like_sf"/>
</dbReference>
<dbReference type="RefSeq" id="WP_147188477.1">
    <property type="nucleotide sequence ID" value="NZ_CP042435.1"/>
</dbReference>
<comment type="similarity">
    <text evidence="1">Belongs to the glycosyl hydrolase 2 family.</text>
</comment>
<dbReference type="Pfam" id="PF03629">
    <property type="entry name" value="SASA"/>
    <property type="match status" value="2"/>
</dbReference>
<feature type="domain" description="Glycosyl hydrolases family 2 sugar binding" evidence="4">
    <location>
        <begin position="267"/>
        <end position="360"/>
    </location>
</feature>
<protein>
    <submittedName>
        <fullName evidence="6">9-O-acetylesterase</fullName>
    </submittedName>
</protein>
<evidence type="ECO:0000259" key="5">
    <source>
        <dbReference type="Pfam" id="PF03629"/>
    </source>
</evidence>
<feature type="signal peptide" evidence="3">
    <location>
        <begin position="1"/>
        <end position="22"/>
    </location>
</feature>
<dbReference type="InterPro" id="IPR005181">
    <property type="entry name" value="SASA"/>
</dbReference>
<dbReference type="AlphaFoldDB" id="A0A5B8V599"/>
<dbReference type="InterPro" id="IPR036514">
    <property type="entry name" value="SGNH_hydro_sf"/>
</dbReference>
<dbReference type="GO" id="GO:0004553">
    <property type="term" value="F:hydrolase activity, hydrolyzing O-glycosyl compounds"/>
    <property type="evidence" value="ECO:0007669"/>
    <property type="project" value="InterPro"/>
</dbReference>
<feature type="domain" description="Sialate O-acetylesterase" evidence="5">
    <location>
        <begin position="105"/>
        <end position="208"/>
    </location>
</feature>
<keyword evidence="3" id="KW-0732">Signal</keyword>
<accession>A0A5B8V599</accession>